<sequence length="43" mass="5048">MLRTTELDDMDTPYRHTVKSRARAHTHTPTANDRFWSMNVSSL</sequence>
<protein>
    <submittedName>
        <fullName evidence="1">Uncharacterized protein</fullName>
    </submittedName>
</protein>
<dbReference type="EMBL" id="GBXM01064503">
    <property type="protein sequence ID" value="JAH44074.1"/>
    <property type="molecule type" value="Transcribed_RNA"/>
</dbReference>
<reference evidence="1" key="2">
    <citation type="journal article" date="2015" name="Fish Shellfish Immunol.">
        <title>Early steps in the European eel (Anguilla anguilla)-Vibrio vulnificus interaction in the gills: Role of the RtxA13 toxin.</title>
        <authorList>
            <person name="Callol A."/>
            <person name="Pajuelo D."/>
            <person name="Ebbesson L."/>
            <person name="Teles M."/>
            <person name="MacKenzie S."/>
            <person name="Amaro C."/>
        </authorList>
    </citation>
    <scope>NUCLEOTIDE SEQUENCE</scope>
</reference>
<reference evidence="1" key="1">
    <citation type="submission" date="2014-11" db="EMBL/GenBank/DDBJ databases">
        <authorList>
            <person name="Amaro Gonzalez C."/>
        </authorList>
    </citation>
    <scope>NUCLEOTIDE SEQUENCE</scope>
</reference>
<name>A0A0E9SRS9_ANGAN</name>
<proteinExistence type="predicted"/>
<dbReference type="AlphaFoldDB" id="A0A0E9SRS9"/>
<accession>A0A0E9SRS9</accession>
<dbReference type="EMBL" id="GBXM01076877">
    <property type="protein sequence ID" value="JAH31700.1"/>
    <property type="molecule type" value="Transcribed_RNA"/>
</dbReference>
<organism evidence="1">
    <name type="scientific">Anguilla anguilla</name>
    <name type="common">European freshwater eel</name>
    <name type="synonym">Muraena anguilla</name>
    <dbReference type="NCBI Taxonomy" id="7936"/>
    <lineage>
        <taxon>Eukaryota</taxon>
        <taxon>Metazoa</taxon>
        <taxon>Chordata</taxon>
        <taxon>Craniata</taxon>
        <taxon>Vertebrata</taxon>
        <taxon>Euteleostomi</taxon>
        <taxon>Actinopterygii</taxon>
        <taxon>Neopterygii</taxon>
        <taxon>Teleostei</taxon>
        <taxon>Anguilliformes</taxon>
        <taxon>Anguillidae</taxon>
        <taxon>Anguilla</taxon>
    </lineage>
</organism>
<evidence type="ECO:0000313" key="1">
    <source>
        <dbReference type="EMBL" id="JAH44074.1"/>
    </source>
</evidence>